<keyword evidence="7 13" id="KW-0418">Kinase</keyword>
<evidence type="ECO:0000256" key="1">
    <source>
        <dbReference type="ARBA" id="ARBA00004251"/>
    </source>
</evidence>
<reference evidence="20" key="2">
    <citation type="journal article" date="2018" name="BMC Genomics">
        <title>A manually annotated Actinidia chinensis var. chinensis (kiwifruit) genome highlights the challenges associated with draft genomes and gene prediction in plants.</title>
        <authorList>
            <person name="Pilkington S.M."/>
            <person name="Crowhurst R."/>
            <person name="Hilario E."/>
            <person name="Nardozza S."/>
            <person name="Fraser L."/>
            <person name="Peng Y."/>
            <person name="Gunaseelan K."/>
            <person name="Simpson R."/>
            <person name="Tahir J."/>
            <person name="Deroles S.C."/>
            <person name="Templeton K."/>
            <person name="Luo Z."/>
            <person name="Davy M."/>
            <person name="Cheng C."/>
            <person name="McNeilage M."/>
            <person name="Scaglione D."/>
            <person name="Liu Y."/>
            <person name="Zhang Q."/>
            <person name="Datson P."/>
            <person name="De Silva N."/>
            <person name="Gardiner S.E."/>
            <person name="Bassett H."/>
            <person name="Chagne D."/>
            <person name="McCallum J."/>
            <person name="Dzierzon H."/>
            <person name="Deng C."/>
            <person name="Wang Y.Y."/>
            <person name="Barron L."/>
            <person name="Manako K."/>
            <person name="Bowen J."/>
            <person name="Foster T.M."/>
            <person name="Erridge Z.A."/>
            <person name="Tiffin H."/>
            <person name="Waite C.N."/>
            <person name="Davies K.M."/>
            <person name="Grierson E.P."/>
            <person name="Laing W.A."/>
            <person name="Kirk R."/>
            <person name="Chen X."/>
            <person name="Wood M."/>
            <person name="Montefiori M."/>
            <person name="Brummell D.A."/>
            <person name="Schwinn K.E."/>
            <person name="Catanach A."/>
            <person name="Fullerton C."/>
            <person name="Li D."/>
            <person name="Meiyalaghan S."/>
            <person name="Nieuwenhuizen N."/>
            <person name="Read N."/>
            <person name="Prakash R."/>
            <person name="Hunter D."/>
            <person name="Zhang H."/>
            <person name="McKenzie M."/>
            <person name="Knabel M."/>
            <person name="Harris A."/>
            <person name="Allan A.C."/>
            <person name="Gleave A."/>
            <person name="Chen A."/>
            <person name="Janssen B.J."/>
            <person name="Plunkett B."/>
            <person name="Ampomah-Dwamena C."/>
            <person name="Voogd C."/>
            <person name="Leif D."/>
            <person name="Lafferty D."/>
            <person name="Souleyre E.J.F."/>
            <person name="Varkonyi-Gasic E."/>
            <person name="Gambi F."/>
            <person name="Hanley J."/>
            <person name="Yao J.L."/>
            <person name="Cheung J."/>
            <person name="David K.M."/>
            <person name="Warren B."/>
            <person name="Marsh K."/>
            <person name="Snowden K.C."/>
            <person name="Lin-Wang K."/>
            <person name="Brian L."/>
            <person name="Martinez-Sanchez M."/>
            <person name="Wang M."/>
            <person name="Ileperuma N."/>
            <person name="Macnee N."/>
            <person name="Campin R."/>
            <person name="McAtee P."/>
            <person name="Drummond R.S.M."/>
            <person name="Espley R.V."/>
            <person name="Ireland H.S."/>
            <person name="Wu R."/>
            <person name="Atkinson R.G."/>
            <person name="Karunairetnam S."/>
            <person name="Bulley S."/>
            <person name="Chunkath S."/>
            <person name="Hanley Z."/>
            <person name="Storey R."/>
            <person name="Thrimawithana A.H."/>
            <person name="Thomson S."/>
            <person name="David C."/>
            <person name="Testolin R."/>
            <person name="Huang H."/>
            <person name="Hellens R.P."/>
            <person name="Schaffer R.J."/>
        </authorList>
    </citation>
    <scope>NUCLEOTIDE SEQUENCE [LARGE SCALE GENOMIC DNA]</scope>
    <source>
        <strain evidence="20">cv. Red5</strain>
    </source>
</reference>
<dbReference type="Proteomes" id="UP000241394">
    <property type="component" value="Chromosome LG23"/>
</dbReference>
<dbReference type="PROSITE" id="PS50927">
    <property type="entry name" value="BULB_LECTIN"/>
    <property type="match status" value="1"/>
</dbReference>
<dbReference type="GO" id="GO:0106310">
    <property type="term" value="F:protein serine kinase activity"/>
    <property type="evidence" value="ECO:0007669"/>
    <property type="project" value="RHEA"/>
</dbReference>
<evidence type="ECO:0000259" key="16">
    <source>
        <dbReference type="PROSITE" id="PS50011"/>
    </source>
</evidence>
<dbReference type="Pfam" id="PF00954">
    <property type="entry name" value="S_locus_glycop"/>
    <property type="match status" value="1"/>
</dbReference>
<dbReference type="SMART" id="SM00473">
    <property type="entry name" value="PAN_AP"/>
    <property type="match status" value="1"/>
</dbReference>
<evidence type="ECO:0000256" key="13">
    <source>
        <dbReference type="PIRNR" id="PIRNR000641"/>
    </source>
</evidence>
<feature type="domain" description="Bulb-type lectin" evidence="17">
    <location>
        <begin position="30"/>
        <end position="154"/>
    </location>
</feature>
<evidence type="ECO:0000256" key="15">
    <source>
        <dbReference type="SAM" id="SignalP"/>
    </source>
</evidence>
<comment type="similarity">
    <text evidence="13">Belongs to the protein kinase superfamily. Ser/Thr protein kinase family.</text>
</comment>
<keyword evidence="9" id="KW-1015">Disulfide bond</keyword>
<name>A0A2R6PTE5_ACTCC</name>
<keyword evidence="14" id="KW-0812">Transmembrane</keyword>
<dbReference type="Pfam" id="PF07714">
    <property type="entry name" value="PK_Tyr_Ser-Thr"/>
    <property type="match status" value="1"/>
</dbReference>
<evidence type="ECO:0000256" key="7">
    <source>
        <dbReference type="ARBA" id="ARBA00022777"/>
    </source>
</evidence>
<organism evidence="19 20">
    <name type="scientific">Actinidia chinensis var. chinensis</name>
    <name type="common">Chinese soft-hair kiwi</name>
    <dbReference type="NCBI Taxonomy" id="1590841"/>
    <lineage>
        <taxon>Eukaryota</taxon>
        <taxon>Viridiplantae</taxon>
        <taxon>Streptophyta</taxon>
        <taxon>Embryophyta</taxon>
        <taxon>Tracheophyta</taxon>
        <taxon>Spermatophyta</taxon>
        <taxon>Magnoliopsida</taxon>
        <taxon>eudicotyledons</taxon>
        <taxon>Gunneridae</taxon>
        <taxon>Pentapetalae</taxon>
        <taxon>asterids</taxon>
        <taxon>Ericales</taxon>
        <taxon>Actinidiaceae</taxon>
        <taxon>Actinidia</taxon>
    </lineage>
</organism>
<comment type="catalytic activity">
    <reaction evidence="12 13">
        <text>L-seryl-[protein] + ATP = O-phospho-L-seryl-[protein] + ADP + H(+)</text>
        <dbReference type="Rhea" id="RHEA:17989"/>
        <dbReference type="Rhea" id="RHEA-COMP:9863"/>
        <dbReference type="Rhea" id="RHEA-COMP:11604"/>
        <dbReference type="ChEBI" id="CHEBI:15378"/>
        <dbReference type="ChEBI" id="CHEBI:29999"/>
        <dbReference type="ChEBI" id="CHEBI:30616"/>
        <dbReference type="ChEBI" id="CHEBI:83421"/>
        <dbReference type="ChEBI" id="CHEBI:456216"/>
        <dbReference type="EC" id="2.7.11.1"/>
    </reaction>
</comment>
<feature type="signal peptide" evidence="15">
    <location>
        <begin position="1"/>
        <end position="29"/>
    </location>
</feature>
<dbReference type="OrthoDB" id="4062651at2759"/>
<proteinExistence type="inferred from homology"/>
<keyword evidence="6 13" id="KW-0547">Nucleotide-binding</keyword>
<feature type="domain" description="Apple" evidence="18">
    <location>
        <begin position="345"/>
        <end position="428"/>
    </location>
</feature>
<dbReference type="EC" id="2.7.11.1" evidence="13"/>
<accession>A0A2R6PTE5</accession>
<feature type="domain" description="Protein kinase" evidence="16">
    <location>
        <begin position="522"/>
        <end position="798"/>
    </location>
</feature>
<reference evidence="19 20" key="1">
    <citation type="submission" date="2017-07" db="EMBL/GenBank/DDBJ databases">
        <title>An improved, manually edited Actinidia chinensis var. chinensis (kiwifruit) genome highlights the challenges associated with draft genomes and gene prediction in plants.</title>
        <authorList>
            <person name="Pilkington S."/>
            <person name="Crowhurst R."/>
            <person name="Hilario E."/>
            <person name="Nardozza S."/>
            <person name="Fraser L."/>
            <person name="Peng Y."/>
            <person name="Gunaseelan K."/>
            <person name="Simpson R."/>
            <person name="Tahir J."/>
            <person name="Deroles S."/>
            <person name="Templeton K."/>
            <person name="Luo Z."/>
            <person name="Davy M."/>
            <person name="Cheng C."/>
            <person name="Mcneilage M."/>
            <person name="Scaglione D."/>
            <person name="Liu Y."/>
            <person name="Zhang Q."/>
            <person name="Datson P."/>
            <person name="De Silva N."/>
            <person name="Gardiner S."/>
            <person name="Bassett H."/>
            <person name="Chagne D."/>
            <person name="Mccallum J."/>
            <person name="Dzierzon H."/>
            <person name="Deng C."/>
            <person name="Wang Y.-Y."/>
            <person name="Barron N."/>
            <person name="Manako K."/>
            <person name="Bowen J."/>
            <person name="Foster T."/>
            <person name="Erridge Z."/>
            <person name="Tiffin H."/>
            <person name="Waite C."/>
            <person name="Davies K."/>
            <person name="Grierson E."/>
            <person name="Laing W."/>
            <person name="Kirk R."/>
            <person name="Chen X."/>
            <person name="Wood M."/>
            <person name="Montefiori M."/>
            <person name="Brummell D."/>
            <person name="Schwinn K."/>
            <person name="Catanach A."/>
            <person name="Fullerton C."/>
            <person name="Li D."/>
            <person name="Meiyalaghan S."/>
            <person name="Nieuwenhuizen N."/>
            <person name="Read N."/>
            <person name="Prakash R."/>
            <person name="Hunter D."/>
            <person name="Zhang H."/>
            <person name="Mckenzie M."/>
            <person name="Knabel M."/>
            <person name="Harris A."/>
            <person name="Allan A."/>
            <person name="Chen A."/>
            <person name="Janssen B."/>
            <person name="Plunkett B."/>
            <person name="Dwamena C."/>
            <person name="Voogd C."/>
            <person name="Leif D."/>
            <person name="Lafferty D."/>
            <person name="Souleyre E."/>
            <person name="Varkonyi-Gasic E."/>
            <person name="Gambi F."/>
            <person name="Hanley J."/>
            <person name="Yao J.-L."/>
            <person name="Cheung J."/>
            <person name="David K."/>
            <person name="Warren B."/>
            <person name="Marsh K."/>
            <person name="Snowden K."/>
            <person name="Lin-Wang K."/>
            <person name="Brian L."/>
            <person name="Martinez-Sanchez M."/>
            <person name="Wang M."/>
            <person name="Ileperuma N."/>
            <person name="Macnee N."/>
            <person name="Campin R."/>
            <person name="Mcatee P."/>
            <person name="Drummond R."/>
            <person name="Espley R."/>
            <person name="Ireland H."/>
            <person name="Wu R."/>
            <person name="Atkinson R."/>
            <person name="Karunairetnam S."/>
            <person name="Bulley S."/>
            <person name="Chunkath S."/>
            <person name="Hanley Z."/>
            <person name="Storey R."/>
            <person name="Thrimawithana A."/>
            <person name="Thomson S."/>
            <person name="David C."/>
            <person name="Testolin R."/>
        </authorList>
    </citation>
    <scope>NUCLEOTIDE SEQUENCE [LARGE SCALE GENOMIC DNA]</scope>
    <source>
        <strain evidence="20">cv. Red5</strain>
        <tissue evidence="19">Young leaf</tissue>
    </source>
</reference>
<evidence type="ECO:0000256" key="11">
    <source>
        <dbReference type="ARBA" id="ARBA00047899"/>
    </source>
</evidence>
<dbReference type="GO" id="GO:0004674">
    <property type="term" value="F:protein serine/threonine kinase activity"/>
    <property type="evidence" value="ECO:0007669"/>
    <property type="project" value="UniProtKB-KW"/>
</dbReference>
<evidence type="ECO:0000256" key="2">
    <source>
        <dbReference type="ARBA" id="ARBA00022475"/>
    </source>
</evidence>
<dbReference type="InterPro" id="IPR000719">
    <property type="entry name" value="Prot_kinase_dom"/>
</dbReference>
<keyword evidence="14" id="KW-0472">Membrane</keyword>
<dbReference type="PIRSF" id="PIRSF000641">
    <property type="entry name" value="SRK"/>
    <property type="match status" value="1"/>
</dbReference>
<keyword evidence="3 13" id="KW-0723">Serine/threonine-protein kinase</keyword>
<protein>
    <recommendedName>
        <fullName evidence="13">Receptor-like serine/threonine-protein kinase</fullName>
        <ecNumber evidence="13">2.7.11.1</ecNumber>
    </recommendedName>
</protein>
<dbReference type="GO" id="GO:0005524">
    <property type="term" value="F:ATP binding"/>
    <property type="evidence" value="ECO:0007669"/>
    <property type="project" value="UniProtKB-KW"/>
</dbReference>
<comment type="subcellular location">
    <subcellularLocation>
        <location evidence="1">Cell membrane</location>
        <topology evidence="1">Single-pass type I membrane protein</topology>
    </subcellularLocation>
</comment>
<keyword evidence="19" id="KW-0675">Receptor</keyword>
<evidence type="ECO:0000256" key="5">
    <source>
        <dbReference type="ARBA" id="ARBA00022729"/>
    </source>
</evidence>
<dbReference type="SMART" id="SM00108">
    <property type="entry name" value="B_lectin"/>
    <property type="match status" value="1"/>
</dbReference>
<feature type="transmembrane region" description="Helical" evidence="14">
    <location>
        <begin position="442"/>
        <end position="463"/>
    </location>
</feature>
<dbReference type="InParanoid" id="A0A2R6PTE5"/>
<dbReference type="Gene3D" id="1.10.510.10">
    <property type="entry name" value="Transferase(Phosphotransferase) domain 1"/>
    <property type="match status" value="1"/>
</dbReference>
<dbReference type="CDD" id="cd00028">
    <property type="entry name" value="B_lectin"/>
    <property type="match status" value="1"/>
</dbReference>
<dbReference type="PROSITE" id="PS51257">
    <property type="entry name" value="PROKAR_LIPOPROTEIN"/>
    <property type="match status" value="1"/>
</dbReference>
<dbReference type="InterPro" id="IPR001480">
    <property type="entry name" value="Bulb-type_lectin_dom"/>
</dbReference>
<dbReference type="Gramene" id="PSR96328">
    <property type="protein sequence ID" value="PSR96328"/>
    <property type="gene ID" value="CEY00_Acc26377"/>
</dbReference>
<keyword evidence="10" id="KW-0325">Glycoprotein</keyword>
<evidence type="ECO:0000259" key="18">
    <source>
        <dbReference type="PROSITE" id="PS50948"/>
    </source>
</evidence>
<evidence type="ECO:0000313" key="20">
    <source>
        <dbReference type="Proteomes" id="UP000241394"/>
    </source>
</evidence>
<evidence type="ECO:0000256" key="3">
    <source>
        <dbReference type="ARBA" id="ARBA00022527"/>
    </source>
</evidence>
<dbReference type="GO" id="GO:0048544">
    <property type="term" value="P:recognition of pollen"/>
    <property type="evidence" value="ECO:0007669"/>
    <property type="project" value="InterPro"/>
</dbReference>
<dbReference type="Pfam" id="PF01453">
    <property type="entry name" value="B_lectin"/>
    <property type="match status" value="1"/>
</dbReference>
<keyword evidence="4 13" id="KW-0808">Transferase</keyword>
<dbReference type="FunFam" id="3.30.200.20:FF:000951">
    <property type="entry name" value="Uncharacterized protein"/>
    <property type="match status" value="1"/>
</dbReference>
<evidence type="ECO:0000256" key="9">
    <source>
        <dbReference type="ARBA" id="ARBA00023157"/>
    </source>
</evidence>
<dbReference type="FunFam" id="2.90.10.10:FF:000005">
    <property type="entry name" value="G-type lectin S-receptor-like serine/threonine-protein kinase"/>
    <property type="match status" value="1"/>
</dbReference>
<evidence type="ECO:0000256" key="14">
    <source>
        <dbReference type="SAM" id="Phobius"/>
    </source>
</evidence>
<dbReference type="FunFam" id="1.10.510.10:FF:000060">
    <property type="entry name" value="G-type lectin S-receptor-like serine/threonine-protein kinase"/>
    <property type="match status" value="1"/>
</dbReference>
<keyword evidence="5 15" id="KW-0732">Signal</keyword>
<dbReference type="SMART" id="SM00220">
    <property type="entry name" value="S_TKc"/>
    <property type="match status" value="1"/>
</dbReference>
<keyword evidence="8 13" id="KW-0067">ATP-binding</keyword>
<evidence type="ECO:0000256" key="10">
    <source>
        <dbReference type="ARBA" id="ARBA00023180"/>
    </source>
</evidence>
<dbReference type="InterPro" id="IPR036426">
    <property type="entry name" value="Bulb-type_lectin_dom_sf"/>
</dbReference>
<evidence type="ECO:0000256" key="4">
    <source>
        <dbReference type="ARBA" id="ARBA00022679"/>
    </source>
</evidence>
<dbReference type="PROSITE" id="PS50948">
    <property type="entry name" value="PAN"/>
    <property type="match status" value="1"/>
</dbReference>
<keyword evidence="2" id="KW-1003">Cell membrane</keyword>
<dbReference type="InterPro" id="IPR008271">
    <property type="entry name" value="Ser/Thr_kinase_AS"/>
</dbReference>
<dbReference type="InterPro" id="IPR024171">
    <property type="entry name" value="SRK-like_kinase"/>
</dbReference>
<comment type="catalytic activity">
    <reaction evidence="11 13">
        <text>L-threonyl-[protein] + ATP = O-phospho-L-threonyl-[protein] + ADP + H(+)</text>
        <dbReference type="Rhea" id="RHEA:46608"/>
        <dbReference type="Rhea" id="RHEA-COMP:11060"/>
        <dbReference type="Rhea" id="RHEA-COMP:11605"/>
        <dbReference type="ChEBI" id="CHEBI:15378"/>
        <dbReference type="ChEBI" id="CHEBI:30013"/>
        <dbReference type="ChEBI" id="CHEBI:30616"/>
        <dbReference type="ChEBI" id="CHEBI:61977"/>
        <dbReference type="ChEBI" id="CHEBI:456216"/>
        <dbReference type="EC" id="2.7.11.1"/>
    </reaction>
</comment>
<dbReference type="InterPro" id="IPR000858">
    <property type="entry name" value="S_locus_glycoprot_dom"/>
</dbReference>
<dbReference type="EMBL" id="NKQK01000023">
    <property type="protein sequence ID" value="PSR96328.1"/>
    <property type="molecule type" value="Genomic_DNA"/>
</dbReference>
<keyword evidence="20" id="KW-1185">Reference proteome</keyword>
<dbReference type="AlphaFoldDB" id="A0A2R6PTE5"/>
<dbReference type="PROSITE" id="PS00108">
    <property type="entry name" value="PROTEIN_KINASE_ST"/>
    <property type="match status" value="1"/>
</dbReference>
<dbReference type="SUPFAM" id="SSF51110">
    <property type="entry name" value="alpha-D-mannose-specific plant lectins"/>
    <property type="match status" value="1"/>
</dbReference>
<dbReference type="STRING" id="1590841.A0A2R6PTE5"/>
<gene>
    <name evidence="19" type="ORF">CEY00_Acc26377</name>
</gene>
<evidence type="ECO:0000256" key="6">
    <source>
        <dbReference type="ARBA" id="ARBA00022741"/>
    </source>
</evidence>
<dbReference type="PANTHER" id="PTHR27002:SF925">
    <property type="entry name" value="RECEPTOR-LIKE SERINE_THREONINE-PROTEIN KINASE"/>
    <property type="match status" value="1"/>
</dbReference>
<evidence type="ECO:0000259" key="17">
    <source>
        <dbReference type="PROSITE" id="PS50927"/>
    </source>
</evidence>
<dbReference type="PANTHER" id="PTHR27002">
    <property type="entry name" value="RECEPTOR-LIKE SERINE/THREONINE-PROTEIN KINASE SD1-8"/>
    <property type="match status" value="1"/>
</dbReference>
<evidence type="ECO:0000256" key="12">
    <source>
        <dbReference type="ARBA" id="ARBA00048679"/>
    </source>
</evidence>
<dbReference type="SUPFAM" id="SSF56112">
    <property type="entry name" value="Protein kinase-like (PK-like)"/>
    <property type="match status" value="1"/>
</dbReference>
<keyword evidence="14" id="KW-1133">Transmembrane helix</keyword>
<dbReference type="GO" id="GO:0005886">
    <property type="term" value="C:plasma membrane"/>
    <property type="evidence" value="ECO:0007669"/>
    <property type="project" value="UniProtKB-SubCell"/>
</dbReference>
<feature type="chain" id="PRO_5015359154" description="Receptor-like serine/threonine-protein kinase" evidence="15">
    <location>
        <begin position="30"/>
        <end position="837"/>
    </location>
</feature>
<dbReference type="InterPro" id="IPR001245">
    <property type="entry name" value="Ser-Thr/Tyr_kinase_cat_dom"/>
</dbReference>
<sequence length="837" mass="93329">MAKTNNSSMTTYVHLLLLLISSCPILANASDTILQGQLIRVSDTIVSSGNVFELGFFSAGGSNSTMSYYVGLWFKKISEQTVVWVANRDYPLTDSSAVLTIGVDGNLVIVEGRISYMITNISSTGGGNTSATLLDSGNLVLTDGRSGELLWQSFDYPTHTFLPGMKLGYDRRNGKTWSLLSWKSRDDPGPGVFSLELDPRGTSQFFIMKGSQKYWASGTWNGQIFAMMPEMGMYNDAYKLTYISNQNESYFTSFSDPSTVDRCVFDISGQLQYLSWLESTHEWILFWSQPRQECEVYAYCGAFSSCNQNAVPFCSCLRGFQPLSDRNWNAGDKSGGCSRRVPLQCGKDSQVSGQKDRFLRISKVRLPVNPIVLQVSPGVCESACSSNCSCSAYAYGDDGCSIWIEDLLNMQQLKPNDPNGRDLYLKLASSEFQDSGSKRWKWIIPAIAVSLTLLTTAFFFYMWRRKLQKKGEDLLLFDPATSIGAATYKRSEDSKSRRTGRNKEVDLPLFSIASVSAATDNFSDANKLGEGGFGPVYKGKILKGHEVAVKRLSRKSGQGLEELQNEAMLIAKLQHKNLVRLLGCCIERDEKILIYEYMHNKSLDFFLFDPIKHGMLNWELRVNIIEGIAQGLLYLHQYSRLRIIHRDLKASNILLDKDMNPKISDFGMARIFGENGSQATKRIVGTYGYMSPEYALRGLFSIKSDVFSFGVLLLEILSGKKNTGFYNSDSLTLLGYAWDLWRGGRGQELKDPIIEDVSCTNMLLRYINIALLCVQESAADRPTMSNVVSMLSNELVFLPSPKQPAFSTSGSVLDQYPSMSPAIYSLNDATVSILEAR</sequence>
<evidence type="ECO:0000313" key="19">
    <source>
        <dbReference type="EMBL" id="PSR96328.1"/>
    </source>
</evidence>
<dbReference type="Gene3D" id="3.30.200.20">
    <property type="entry name" value="Phosphorylase Kinase, domain 1"/>
    <property type="match status" value="1"/>
</dbReference>
<dbReference type="Gene3D" id="2.90.10.10">
    <property type="entry name" value="Bulb-type lectin domain"/>
    <property type="match status" value="1"/>
</dbReference>
<comment type="caution">
    <text evidence="19">The sequence shown here is derived from an EMBL/GenBank/DDBJ whole genome shotgun (WGS) entry which is preliminary data.</text>
</comment>
<evidence type="ECO:0000256" key="8">
    <source>
        <dbReference type="ARBA" id="ARBA00022840"/>
    </source>
</evidence>
<dbReference type="Pfam" id="PF08276">
    <property type="entry name" value="PAN_2"/>
    <property type="match status" value="1"/>
</dbReference>
<dbReference type="PROSITE" id="PS50011">
    <property type="entry name" value="PROTEIN_KINASE_DOM"/>
    <property type="match status" value="1"/>
</dbReference>
<dbReference type="InterPro" id="IPR011009">
    <property type="entry name" value="Kinase-like_dom_sf"/>
</dbReference>
<dbReference type="InterPro" id="IPR003609">
    <property type="entry name" value="Pan_app"/>
</dbReference>
<dbReference type="CDD" id="cd14066">
    <property type="entry name" value="STKc_IRAK"/>
    <property type="match status" value="1"/>
</dbReference>
<dbReference type="OMA" id="ESTHEWI"/>